<sequence length="490" mass="55871">MSMTFLSCNEALKFSSSQEKQDEAYFRTLLRTVESTPGLYYSYEEDITLNLQRRYKLAEGWINKPIWKQADPRFVWNRNLIEDLIESKLDGFIIPILQGSFQSVQLNLKSSHATITLLSRRCTRRLGTRMWRRGANLEGDTANFIETEQLFELGGFRSSLLQIRGSIPLLWEQIVDLSYKPRLRIINHEQTSNVVERHFHDLLQRYGETVAVDLTDKHGDEGELSAAYAAEMQKLRDVRYVSFDFHHYNGNANFDNLNVLYDQISEDFEKQGYFLVDMEGNILEEQKGVIRVNCIDCLDRTNVTQSFLAEKSLNAQLQRIEVFTSSECISMFPEEYGKFRTLWAEQGDEISLEYAGTNALKGDLVRYGRQTVAGLIKDGMSAISRYYLNNFHDGVRQDAMDLISGHYTVNRNSPSPFRLNGFESLSYLPVASALIVGGLTLTSFTLQNAGRSAQQFMSSVIWAGVTAGVMAVVKVNGRQFCSRPRLCGLL</sequence>
<dbReference type="GO" id="GO:0046856">
    <property type="term" value="P:phosphatidylinositol dephosphorylation"/>
    <property type="evidence" value="ECO:0007669"/>
    <property type="project" value="TreeGrafter"/>
</dbReference>
<comment type="caution">
    <text evidence="2">The sequence shown here is derived from an EMBL/GenBank/DDBJ whole genome shotgun (WGS) entry which is preliminary data.</text>
</comment>
<dbReference type="GO" id="GO:0005783">
    <property type="term" value="C:endoplasmic reticulum"/>
    <property type="evidence" value="ECO:0007669"/>
    <property type="project" value="TreeGrafter"/>
</dbReference>
<dbReference type="AlphaFoldDB" id="A0AAN7EY57"/>
<accession>A0AAN7EY57</accession>
<evidence type="ECO:0000259" key="1">
    <source>
        <dbReference type="PROSITE" id="PS50275"/>
    </source>
</evidence>
<protein>
    <recommendedName>
        <fullName evidence="1">SAC domain-containing protein</fullName>
    </recommendedName>
</protein>
<evidence type="ECO:0000313" key="3">
    <source>
        <dbReference type="Proteomes" id="UP001324115"/>
    </source>
</evidence>
<proteinExistence type="predicted"/>
<feature type="domain" description="SAC" evidence="1">
    <location>
        <begin position="30"/>
        <end position="356"/>
    </location>
</feature>
<dbReference type="GO" id="GO:0043812">
    <property type="term" value="F:phosphatidylinositol-4-phosphate phosphatase activity"/>
    <property type="evidence" value="ECO:0007669"/>
    <property type="project" value="TreeGrafter"/>
</dbReference>
<dbReference type="PANTHER" id="PTHR45662">
    <property type="entry name" value="PHOSPHATIDYLINOSITIDE PHOSPHATASE SAC1"/>
    <property type="match status" value="1"/>
</dbReference>
<dbReference type="EMBL" id="JAXUIC010000007">
    <property type="protein sequence ID" value="KAK4582410.1"/>
    <property type="molecule type" value="Genomic_DNA"/>
</dbReference>
<name>A0AAN7EY57_QUERU</name>
<dbReference type="PROSITE" id="PS50275">
    <property type="entry name" value="SAC"/>
    <property type="match status" value="1"/>
</dbReference>
<gene>
    <name evidence="2" type="ORF">RGQ29_025549</name>
</gene>
<dbReference type="PANTHER" id="PTHR45662:SF10">
    <property type="entry name" value="PHOSPHOINOSITIDE PHOSPHATASE SAC8"/>
    <property type="match status" value="1"/>
</dbReference>
<evidence type="ECO:0000313" key="2">
    <source>
        <dbReference type="EMBL" id="KAK4582410.1"/>
    </source>
</evidence>
<dbReference type="Proteomes" id="UP001324115">
    <property type="component" value="Unassembled WGS sequence"/>
</dbReference>
<dbReference type="InterPro" id="IPR002013">
    <property type="entry name" value="SAC_dom"/>
</dbReference>
<keyword evidence="3" id="KW-1185">Reference proteome</keyword>
<reference evidence="2 3" key="1">
    <citation type="journal article" date="2023" name="G3 (Bethesda)">
        <title>A haplotype-resolved chromosome-scale genome for Quercus rubra L. provides insights into the genetics of adaptive traits for red oak species.</title>
        <authorList>
            <person name="Kapoor B."/>
            <person name="Jenkins J."/>
            <person name="Schmutz J."/>
            <person name="Zhebentyayeva T."/>
            <person name="Kuelheim C."/>
            <person name="Coggeshall M."/>
            <person name="Heim C."/>
            <person name="Lasky J.R."/>
            <person name="Leites L."/>
            <person name="Islam-Faridi N."/>
            <person name="Romero-Severson J."/>
            <person name="DeLeo V.L."/>
            <person name="Lucas S.M."/>
            <person name="Lazic D."/>
            <person name="Gailing O."/>
            <person name="Carlson J."/>
            <person name="Staton M."/>
        </authorList>
    </citation>
    <scope>NUCLEOTIDE SEQUENCE [LARGE SCALE GENOMIC DNA]</scope>
    <source>
        <strain evidence="2">Pseudo-F2</strain>
    </source>
</reference>
<dbReference type="Pfam" id="PF02383">
    <property type="entry name" value="Syja_N"/>
    <property type="match status" value="1"/>
</dbReference>
<organism evidence="2 3">
    <name type="scientific">Quercus rubra</name>
    <name type="common">Northern red oak</name>
    <name type="synonym">Quercus borealis</name>
    <dbReference type="NCBI Taxonomy" id="3512"/>
    <lineage>
        <taxon>Eukaryota</taxon>
        <taxon>Viridiplantae</taxon>
        <taxon>Streptophyta</taxon>
        <taxon>Embryophyta</taxon>
        <taxon>Tracheophyta</taxon>
        <taxon>Spermatophyta</taxon>
        <taxon>Magnoliopsida</taxon>
        <taxon>eudicotyledons</taxon>
        <taxon>Gunneridae</taxon>
        <taxon>Pentapetalae</taxon>
        <taxon>rosids</taxon>
        <taxon>fabids</taxon>
        <taxon>Fagales</taxon>
        <taxon>Fagaceae</taxon>
        <taxon>Quercus</taxon>
    </lineage>
</organism>